<sequence length="95" mass="11268">MKNEINYTRKCIATNQIVPINQLVRFDFVRSTNTVTLDLQKDKKGRGAYFIPTTKNWELICKSRALNRTFKANISKETYEELFKQLQEVLHEQEK</sequence>
<dbReference type="EMBL" id="CP041147">
    <property type="protein sequence ID" value="QDF64743.1"/>
    <property type="molecule type" value="Genomic_DNA"/>
</dbReference>
<dbReference type="Proteomes" id="UP000315201">
    <property type="component" value="Chromosome"/>
</dbReference>
<proteinExistence type="predicted"/>
<evidence type="ECO:0000313" key="3">
    <source>
        <dbReference type="Proteomes" id="UP000315201"/>
    </source>
</evidence>
<dbReference type="RefSeq" id="WP_208664811.1">
    <property type="nucleotide sequence ID" value="NZ_CP041147.1"/>
</dbReference>
<dbReference type="InterPro" id="IPR035931">
    <property type="entry name" value="YlxR-like_sf"/>
</dbReference>
<feature type="domain" description="YlxR" evidence="1">
    <location>
        <begin position="9"/>
        <end position="82"/>
    </location>
</feature>
<evidence type="ECO:0000313" key="2">
    <source>
        <dbReference type="EMBL" id="QDF64743.1"/>
    </source>
</evidence>
<organism evidence="2 3">
    <name type="scientific">Mycoplasma nasistruthionis</name>
    <dbReference type="NCBI Taxonomy" id="353852"/>
    <lineage>
        <taxon>Bacteria</taxon>
        <taxon>Bacillati</taxon>
        <taxon>Mycoplasmatota</taxon>
        <taxon>Mollicutes</taxon>
        <taxon>Mycoplasmataceae</taxon>
        <taxon>Mycoplasma</taxon>
    </lineage>
</organism>
<dbReference type="PANTHER" id="PTHR34215">
    <property type="entry name" value="BLL0784 PROTEIN"/>
    <property type="match status" value="1"/>
</dbReference>
<evidence type="ECO:0000259" key="1">
    <source>
        <dbReference type="Pfam" id="PF04296"/>
    </source>
</evidence>
<dbReference type="Pfam" id="PF04296">
    <property type="entry name" value="YlxR"/>
    <property type="match status" value="1"/>
</dbReference>
<reference evidence="2 3" key="1">
    <citation type="submission" date="2019-06" db="EMBL/GenBank/DDBJ databases">
        <title>Mycoplasma nasistruthionis sp. nov. str Ms03.</title>
        <authorList>
            <person name="Botes A."/>
        </authorList>
    </citation>
    <scope>NUCLEOTIDE SEQUENCE [LARGE SCALE GENOMIC DNA]</scope>
    <source>
        <strain evidence="2 3">Ms03</strain>
    </source>
</reference>
<dbReference type="SUPFAM" id="SSF64376">
    <property type="entry name" value="YlxR-like"/>
    <property type="match status" value="1"/>
</dbReference>
<dbReference type="PANTHER" id="PTHR34215:SF1">
    <property type="entry name" value="YLXR DOMAIN-CONTAINING PROTEIN"/>
    <property type="match status" value="1"/>
</dbReference>
<dbReference type="InterPro" id="IPR037465">
    <property type="entry name" value="YlxR"/>
</dbReference>
<dbReference type="InterPro" id="IPR007393">
    <property type="entry name" value="YlxR_dom"/>
</dbReference>
<gene>
    <name evidence="2" type="ORF">FIV53_00170</name>
</gene>
<keyword evidence="3" id="KW-1185">Reference proteome</keyword>
<protein>
    <submittedName>
        <fullName evidence="2">YlxR family protein</fullName>
    </submittedName>
</protein>
<name>A0A4Y6I5D8_9MOLU</name>
<dbReference type="Gene3D" id="3.30.1230.10">
    <property type="entry name" value="YlxR-like"/>
    <property type="match status" value="1"/>
</dbReference>
<accession>A0A4Y6I5D8</accession>
<dbReference type="AlphaFoldDB" id="A0A4Y6I5D8"/>